<dbReference type="Pfam" id="PF02909">
    <property type="entry name" value="TetR_C_1"/>
    <property type="match status" value="1"/>
</dbReference>
<dbReference type="Pfam" id="PF00440">
    <property type="entry name" value="TetR_N"/>
    <property type="match status" value="1"/>
</dbReference>
<keyword evidence="1" id="KW-0805">Transcription regulation</keyword>
<dbReference type="InterPro" id="IPR009057">
    <property type="entry name" value="Homeodomain-like_sf"/>
</dbReference>
<protein>
    <submittedName>
        <fullName evidence="6">TetR family transcriptional regulator</fullName>
    </submittedName>
</protein>
<comment type="caution">
    <text evidence="6">The sequence shown here is derived from an EMBL/GenBank/DDBJ whole genome shotgun (WGS) entry which is preliminary data.</text>
</comment>
<reference evidence="6 7" key="1">
    <citation type="submission" date="2022-02" db="EMBL/GenBank/DDBJ databases">
        <title>The car tank lid bacteriome: a reservoir of bacteria with potential in bioremediation of fuel.</title>
        <authorList>
            <person name="Vidal-Verdu A."/>
            <person name="Gomez-Martinez D."/>
            <person name="Latorre-Perez A."/>
            <person name="Pereto J."/>
            <person name="Porcar M."/>
        </authorList>
    </citation>
    <scope>NUCLEOTIDE SEQUENCE [LARGE SCALE GENOMIC DNA]</scope>
    <source>
        <strain evidence="6 7">4D.3</strain>
    </source>
</reference>
<dbReference type="PANTHER" id="PTHR30055">
    <property type="entry name" value="HTH-TYPE TRANSCRIPTIONAL REGULATOR RUTR"/>
    <property type="match status" value="1"/>
</dbReference>
<keyword evidence="2 4" id="KW-0238">DNA-binding</keyword>
<evidence type="ECO:0000313" key="7">
    <source>
        <dbReference type="Proteomes" id="UP001651050"/>
    </source>
</evidence>
<dbReference type="InterPro" id="IPR001647">
    <property type="entry name" value="HTH_TetR"/>
</dbReference>
<gene>
    <name evidence="6" type="ORF">M1843_09905</name>
</gene>
<evidence type="ECO:0000256" key="1">
    <source>
        <dbReference type="ARBA" id="ARBA00023015"/>
    </source>
</evidence>
<feature type="domain" description="HTH tetR-type" evidence="5">
    <location>
        <begin position="11"/>
        <end position="71"/>
    </location>
</feature>
<evidence type="ECO:0000313" key="6">
    <source>
        <dbReference type="EMBL" id="MCK9794059.1"/>
    </source>
</evidence>
<accession>A0ABT0J3H9</accession>
<dbReference type="Proteomes" id="UP001651050">
    <property type="component" value="Unassembled WGS sequence"/>
</dbReference>
<dbReference type="InterPro" id="IPR036271">
    <property type="entry name" value="Tet_transcr_reg_TetR-rel_C_sf"/>
</dbReference>
<proteinExistence type="predicted"/>
<dbReference type="Gene3D" id="1.10.357.10">
    <property type="entry name" value="Tetracycline Repressor, domain 2"/>
    <property type="match status" value="1"/>
</dbReference>
<dbReference type="SUPFAM" id="SSF48498">
    <property type="entry name" value="Tetracyclin repressor-like, C-terminal domain"/>
    <property type="match status" value="1"/>
</dbReference>
<dbReference type="EMBL" id="JALQCY010000003">
    <property type="protein sequence ID" value="MCK9794059.1"/>
    <property type="molecule type" value="Genomic_DNA"/>
</dbReference>
<keyword evidence="3" id="KW-0804">Transcription</keyword>
<dbReference type="PROSITE" id="PS50977">
    <property type="entry name" value="HTH_TETR_2"/>
    <property type="match status" value="1"/>
</dbReference>
<sequence length="218" mass="23216">MTARSRGTSAGLDRGRIAAAAVALVDRDGLERFGVRRLADELGVDPMSIYHHVKGKAALLDAVSETVLGEVAVDDADPGTDSRRDWQDVARRTAHAYRDMAYRHPRVFPLLVTRAQTSPVAVSALEALVAAMRRDGLPDRVVADAPMVLFGFLNGHLLARTVEGQVPVPAFDADAHPTMAALAPRWEDFGTAAELDRLLDAVLAGLAHQAGPTARGAA</sequence>
<dbReference type="InterPro" id="IPR050109">
    <property type="entry name" value="HTH-type_TetR-like_transc_reg"/>
</dbReference>
<dbReference type="InterPro" id="IPR004111">
    <property type="entry name" value="Repressor_TetR_C"/>
</dbReference>
<feature type="DNA-binding region" description="H-T-H motif" evidence="4">
    <location>
        <begin position="34"/>
        <end position="53"/>
    </location>
</feature>
<keyword evidence="7" id="KW-1185">Reference proteome</keyword>
<name>A0ABT0J3H9_9MICO</name>
<evidence type="ECO:0000256" key="3">
    <source>
        <dbReference type="ARBA" id="ARBA00023163"/>
    </source>
</evidence>
<dbReference type="RefSeq" id="WP_416343916.1">
    <property type="nucleotide sequence ID" value="NZ_JALQCY010000003.1"/>
</dbReference>
<organism evidence="6 7">
    <name type="scientific">Isoptericola peretonis</name>
    <dbReference type="NCBI Taxonomy" id="2918523"/>
    <lineage>
        <taxon>Bacteria</taxon>
        <taxon>Bacillati</taxon>
        <taxon>Actinomycetota</taxon>
        <taxon>Actinomycetes</taxon>
        <taxon>Micrococcales</taxon>
        <taxon>Promicromonosporaceae</taxon>
        <taxon>Isoptericola</taxon>
    </lineage>
</organism>
<evidence type="ECO:0000259" key="5">
    <source>
        <dbReference type="PROSITE" id="PS50977"/>
    </source>
</evidence>
<evidence type="ECO:0000256" key="2">
    <source>
        <dbReference type="ARBA" id="ARBA00023125"/>
    </source>
</evidence>
<dbReference type="SUPFAM" id="SSF46689">
    <property type="entry name" value="Homeodomain-like"/>
    <property type="match status" value="1"/>
</dbReference>
<evidence type="ECO:0000256" key="4">
    <source>
        <dbReference type="PROSITE-ProRule" id="PRU00335"/>
    </source>
</evidence>
<dbReference type="PANTHER" id="PTHR30055:SF151">
    <property type="entry name" value="TRANSCRIPTIONAL REGULATORY PROTEIN"/>
    <property type="match status" value="1"/>
</dbReference>